<evidence type="ECO:0000313" key="2">
    <source>
        <dbReference type="Proteomes" id="UP001055117"/>
    </source>
</evidence>
<proteinExistence type="predicted"/>
<accession>A0ABQ4QR36</accession>
<keyword evidence="2" id="KW-1185">Reference proteome</keyword>
<sequence length="82" mass="9676">MFYAIDFNVVEETAFPYAYTLYEPQGSRHPRGFCKRPLTQFVADADWDVMASWCEQRRIGPFHTDWLETEIGPVLAFELKIR</sequence>
<dbReference type="Proteomes" id="UP001055117">
    <property type="component" value="Unassembled WGS sequence"/>
</dbReference>
<evidence type="ECO:0000313" key="1">
    <source>
        <dbReference type="EMBL" id="GJD47164.1"/>
    </source>
</evidence>
<protein>
    <submittedName>
        <fullName evidence="1">Uncharacterized protein</fullName>
    </submittedName>
</protein>
<dbReference type="EMBL" id="BPQG01000119">
    <property type="protein sequence ID" value="GJD47164.1"/>
    <property type="molecule type" value="Genomic_DNA"/>
</dbReference>
<reference evidence="1 2" key="1">
    <citation type="journal article" date="2021" name="Front. Microbiol.">
        <title>Comprehensive Comparative Genomics and Phenotyping of Methylobacterium Species.</title>
        <authorList>
            <person name="Alessa O."/>
            <person name="Ogura Y."/>
            <person name="Fujitani Y."/>
            <person name="Takami H."/>
            <person name="Hayashi T."/>
            <person name="Sahin N."/>
            <person name="Tani A."/>
        </authorList>
    </citation>
    <scope>NUCLEOTIDE SEQUENCE [LARGE SCALE GENOMIC DNA]</scope>
    <source>
        <strain evidence="1 2">DSM 23679</strain>
    </source>
</reference>
<dbReference type="RefSeq" id="WP_238273308.1">
    <property type="nucleotide sequence ID" value="NZ_BPQG01000119.1"/>
</dbReference>
<name>A0ABQ4QR36_9HYPH</name>
<organism evidence="1 2">
    <name type="scientific">Methylobacterium cerastii</name>
    <dbReference type="NCBI Taxonomy" id="932741"/>
    <lineage>
        <taxon>Bacteria</taxon>
        <taxon>Pseudomonadati</taxon>
        <taxon>Pseudomonadota</taxon>
        <taxon>Alphaproteobacteria</taxon>
        <taxon>Hyphomicrobiales</taxon>
        <taxon>Methylobacteriaceae</taxon>
        <taxon>Methylobacterium</taxon>
    </lineage>
</organism>
<comment type="caution">
    <text evidence="1">The sequence shown here is derived from an EMBL/GenBank/DDBJ whole genome shotgun (WGS) entry which is preliminary data.</text>
</comment>
<gene>
    <name evidence="1" type="ORF">AFCDBAGC_5050</name>
</gene>